<protein>
    <recommendedName>
        <fullName evidence="3">Kazal-like domain-containing protein</fullName>
    </recommendedName>
</protein>
<dbReference type="AlphaFoldDB" id="A0A7C4NTN2"/>
<reference evidence="2" key="1">
    <citation type="journal article" date="2020" name="mSystems">
        <title>Genome- and Community-Level Interaction Insights into Carbon Utilization and Element Cycling Functions of Hydrothermarchaeota in Hydrothermal Sediment.</title>
        <authorList>
            <person name="Zhou Z."/>
            <person name="Liu Y."/>
            <person name="Xu W."/>
            <person name="Pan J."/>
            <person name="Luo Z.H."/>
            <person name="Li M."/>
        </authorList>
    </citation>
    <scope>NUCLEOTIDE SEQUENCE [LARGE SCALE GENOMIC DNA]</scope>
    <source>
        <strain evidence="2">SpSt-6</strain>
    </source>
</reference>
<evidence type="ECO:0008006" key="3">
    <source>
        <dbReference type="Google" id="ProtNLM"/>
    </source>
</evidence>
<name>A0A7C4NTN2_9BACT</name>
<dbReference type="EMBL" id="DSZN01000138">
    <property type="protein sequence ID" value="HGQ86364.1"/>
    <property type="molecule type" value="Genomic_DNA"/>
</dbReference>
<accession>A0A7C4NTN2</accession>
<gene>
    <name evidence="2" type="ORF">ENT66_08915</name>
</gene>
<organism evidence="2">
    <name type="scientific">Thermodesulfobacterium geofontis</name>
    <dbReference type="NCBI Taxonomy" id="1295609"/>
    <lineage>
        <taxon>Bacteria</taxon>
        <taxon>Pseudomonadati</taxon>
        <taxon>Thermodesulfobacteriota</taxon>
        <taxon>Thermodesulfobacteria</taxon>
        <taxon>Thermodesulfobacteriales</taxon>
        <taxon>Thermodesulfobacteriaceae</taxon>
        <taxon>Thermodesulfobacterium</taxon>
    </lineage>
</organism>
<evidence type="ECO:0000313" key="2">
    <source>
        <dbReference type="EMBL" id="HGQ86364.1"/>
    </source>
</evidence>
<comment type="caution">
    <text evidence="2">The sequence shown here is derived from an EMBL/GenBank/DDBJ whole genome shotgun (WGS) entry which is preliminary data.</text>
</comment>
<sequence>MKKLVNTFIFSLLLVSVVLAEDYQSNKDRESTKKCEKVCVQWEERRDCRPDPVFPDRQICALYKVCTKYEERCREEK</sequence>
<proteinExistence type="predicted"/>
<evidence type="ECO:0000256" key="1">
    <source>
        <dbReference type="SAM" id="SignalP"/>
    </source>
</evidence>
<feature type="chain" id="PRO_5028139420" description="Kazal-like domain-containing protein" evidence="1">
    <location>
        <begin position="21"/>
        <end position="77"/>
    </location>
</feature>
<feature type="signal peptide" evidence="1">
    <location>
        <begin position="1"/>
        <end position="20"/>
    </location>
</feature>
<keyword evidence="1" id="KW-0732">Signal</keyword>